<name>A0A1B9GNP3_9TREE</name>
<gene>
    <name evidence="2" type="ORF">I316_05640</name>
</gene>
<proteinExistence type="predicted"/>
<dbReference type="Proteomes" id="UP000092666">
    <property type="component" value="Unassembled WGS sequence"/>
</dbReference>
<accession>A0A1B9GNP3</accession>
<feature type="compositionally biased region" description="Basic and acidic residues" evidence="1">
    <location>
        <begin position="1"/>
        <end position="17"/>
    </location>
</feature>
<keyword evidence="3" id="KW-1185">Reference proteome</keyword>
<dbReference type="AlphaFoldDB" id="A0A1B9GNP3"/>
<reference evidence="2 3" key="1">
    <citation type="submission" date="2013-07" db="EMBL/GenBank/DDBJ databases">
        <title>The Genome Sequence of Cryptococcus heveanensis BCC8398.</title>
        <authorList>
            <consortium name="The Broad Institute Genome Sequencing Platform"/>
            <person name="Cuomo C."/>
            <person name="Litvintseva A."/>
            <person name="Chen Y."/>
            <person name="Heitman J."/>
            <person name="Sun S."/>
            <person name="Springer D."/>
            <person name="Dromer F."/>
            <person name="Young S.K."/>
            <person name="Zeng Q."/>
            <person name="Gargeya S."/>
            <person name="Fitzgerald M."/>
            <person name="Abouelleil A."/>
            <person name="Alvarado L."/>
            <person name="Berlin A.M."/>
            <person name="Chapman S.B."/>
            <person name="Dewar J."/>
            <person name="Goldberg J."/>
            <person name="Griggs A."/>
            <person name="Gujja S."/>
            <person name="Hansen M."/>
            <person name="Howarth C."/>
            <person name="Imamovic A."/>
            <person name="Larimer J."/>
            <person name="McCowan C."/>
            <person name="Murphy C."/>
            <person name="Pearson M."/>
            <person name="Priest M."/>
            <person name="Roberts A."/>
            <person name="Saif S."/>
            <person name="Shea T."/>
            <person name="Sykes S."/>
            <person name="Wortman J."/>
            <person name="Nusbaum C."/>
            <person name="Birren B."/>
        </authorList>
    </citation>
    <scope>NUCLEOTIDE SEQUENCE [LARGE SCALE GENOMIC DNA]</scope>
    <source>
        <strain evidence="2 3">BCC8398</strain>
    </source>
</reference>
<evidence type="ECO:0000256" key="1">
    <source>
        <dbReference type="SAM" id="MobiDB-lite"/>
    </source>
</evidence>
<protein>
    <submittedName>
        <fullName evidence="2">Uncharacterized protein</fullName>
    </submittedName>
</protein>
<evidence type="ECO:0000313" key="3">
    <source>
        <dbReference type="Proteomes" id="UP000092666"/>
    </source>
</evidence>
<dbReference type="EMBL" id="KV700129">
    <property type="protein sequence ID" value="OCF32719.1"/>
    <property type="molecule type" value="Genomic_DNA"/>
</dbReference>
<feature type="region of interest" description="Disordered" evidence="1">
    <location>
        <begin position="1"/>
        <end position="50"/>
    </location>
</feature>
<evidence type="ECO:0000313" key="2">
    <source>
        <dbReference type="EMBL" id="OCF32719.1"/>
    </source>
</evidence>
<reference evidence="3" key="2">
    <citation type="submission" date="2013-12" db="EMBL/GenBank/DDBJ databases">
        <title>Evolution of pathogenesis and genome organization in the Tremellales.</title>
        <authorList>
            <person name="Cuomo C."/>
            <person name="Litvintseva A."/>
            <person name="Heitman J."/>
            <person name="Chen Y."/>
            <person name="Sun S."/>
            <person name="Springer D."/>
            <person name="Dromer F."/>
            <person name="Young S."/>
            <person name="Zeng Q."/>
            <person name="Chapman S."/>
            <person name="Gujja S."/>
            <person name="Saif S."/>
            <person name="Birren B."/>
        </authorList>
    </citation>
    <scope>NUCLEOTIDE SEQUENCE [LARGE SCALE GENOMIC DNA]</scope>
    <source>
        <strain evidence="3">BCC8398</strain>
    </source>
</reference>
<sequence>MGRAYEIDTHKAAEAKTEVPATPSSTLPSDLDPDPDFTGTNSTHADNRPYGLEYEQEEHGTRRFSSNFATLRRPSDGLAHYESSFRYAGHPSGNEGSQNALRWERRASASVTHWYEEDDTSGQSGIPYPLVEASTGLWKGSNEDEVELVDPTSTTMSEAVYLGATCTPASDTVSVAVYPRGLPVCHLHCNNM</sequence>
<organism evidence="2 3">
    <name type="scientific">Kwoniella heveanensis BCC8398</name>
    <dbReference type="NCBI Taxonomy" id="1296120"/>
    <lineage>
        <taxon>Eukaryota</taxon>
        <taxon>Fungi</taxon>
        <taxon>Dikarya</taxon>
        <taxon>Basidiomycota</taxon>
        <taxon>Agaricomycotina</taxon>
        <taxon>Tremellomycetes</taxon>
        <taxon>Tremellales</taxon>
        <taxon>Cryptococcaceae</taxon>
        <taxon>Kwoniella</taxon>
    </lineage>
</organism>